<feature type="compositionally biased region" description="Basic residues" evidence="1">
    <location>
        <begin position="167"/>
        <end position="187"/>
    </location>
</feature>
<dbReference type="EMBL" id="CAVNYO010000166">
    <property type="protein sequence ID" value="CAK5270380.1"/>
    <property type="molecule type" value="Genomic_DNA"/>
</dbReference>
<organism evidence="3 4">
    <name type="scientific">Mycena citricolor</name>
    <dbReference type="NCBI Taxonomy" id="2018698"/>
    <lineage>
        <taxon>Eukaryota</taxon>
        <taxon>Fungi</taxon>
        <taxon>Dikarya</taxon>
        <taxon>Basidiomycota</taxon>
        <taxon>Agaricomycotina</taxon>
        <taxon>Agaricomycetes</taxon>
        <taxon>Agaricomycetidae</taxon>
        <taxon>Agaricales</taxon>
        <taxon>Marasmiineae</taxon>
        <taxon>Mycenaceae</taxon>
        <taxon>Mycena</taxon>
    </lineage>
</organism>
<feature type="region of interest" description="Disordered" evidence="1">
    <location>
        <begin position="166"/>
        <end position="188"/>
    </location>
</feature>
<accession>A0AAD2Q822</accession>
<gene>
    <name evidence="2" type="ORF">MYCIT1_LOCUS14746</name>
    <name evidence="3" type="ORF">MYCIT1_LOCUS37807</name>
</gene>
<keyword evidence="4" id="KW-1185">Reference proteome</keyword>
<reference evidence="3" key="1">
    <citation type="submission" date="2023-11" db="EMBL/GenBank/DDBJ databases">
        <authorList>
            <person name="De Vega J J."/>
            <person name="De Vega J J."/>
        </authorList>
    </citation>
    <scope>NUCLEOTIDE SEQUENCE</scope>
</reference>
<feature type="non-terminal residue" evidence="3">
    <location>
        <position position="217"/>
    </location>
</feature>
<dbReference type="Proteomes" id="UP001295794">
    <property type="component" value="Unassembled WGS sequence"/>
</dbReference>
<dbReference type="EMBL" id="CAVNYO010000480">
    <property type="protein sequence ID" value="CAK5284517.1"/>
    <property type="molecule type" value="Genomic_DNA"/>
</dbReference>
<evidence type="ECO:0000313" key="3">
    <source>
        <dbReference type="EMBL" id="CAK5284517.1"/>
    </source>
</evidence>
<proteinExistence type="predicted"/>
<evidence type="ECO:0000256" key="1">
    <source>
        <dbReference type="SAM" id="MobiDB-lite"/>
    </source>
</evidence>
<sequence>MGIILTDVTFMLILGWKKNSSRSLTRRMYFADVPRRDVASAGCVTIVWNSSGCARKHSLRETKDMASSEWCGRCARIFSHSSGGIWLQAFIDRSDVLLEMDPRREKLLVMLSTFRRPLLRKNENEGLRGVGEGMGLRLDELGLRFETLGLRLGKMGLSGVRIVNQRDRRRGRKRRRTSEKDHRRHRGLSTTSYASHVRWIPDKFSALEIDGVSASKS</sequence>
<evidence type="ECO:0000313" key="4">
    <source>
        <dbReference type="Proteomes" id="UP001295794"/>
    </source>
</evidence>
<dbReference type="AlphaFoldDB" id="A0AAD2Q822"/>
<name>A0AAD2Q822_9AGAR</name>
<protein>
    <submittedName>
        <fullName evidence="3">Uncharacterized protein</fullName>
    </submittedName>
</protein>
<comment type="caution">
    <text evidence="3">The sequence shown here is derived from an EMBL/GenBank/DDBJ whole genome shotgun (WGS) entry which is preliminary data.</text>
</comment>
<evidence type="ECO:0000313" key="2">
    <source>
        <dbReference type="EMBL" id="CAK5270380.1"/>
    </source>
</evidence>